<keyword evidence="1" id="KW-0812">Transmembrane</keyword>
<feature type="transmembrane region" description="Helical" evidence="1">
    <location>
        <begin position="12"/>
        <end position="37"/>
    </location>
</feature>
<protein>
    <recommendedName>
        <fullName evidence="4">DUF998 domain-containing protein</fullName>
    </recommendedName>
</protein>
<evidence type="ECO:0000313" key="2">
    <source>
        <dbReference type="EMBL" id="GAA3606429.1"/>
    </source>
</evidence>
<keyword evidence="3" id="KW-1185">Reference proteome</keyword>
<name>A0ABP6ZFX8_9ACTN</name>
<dbReference type="Proteomes" id="UP001501490">
    <property type="component" value="Unassembled WGS sequence"/>
</dbReference>
<proteinExistence type="predicted"/>
<feature type="transmembrane region" description="Helical" evidence="1">
    <location>
        <begin position="81"/>
        <end position="99"/>
    </location>
</feature>
<dbReference type="EMBL" id="BAABAB010000005">
    <property type="protein sequence ID" value="GAA3606429.1"/>
    <property type="molecule type" value="Genomic_DNA"/>
</dbReference>
<keyword evidence="1" id="KW-0472">Membrane</keyword>
<evidence type="ECO:0000256" key="1">
    <source>
        <dbReference type="SAM" id="Phobius"/>
    </source>
</evidence>
<dbReference type="Pfam" id="PF06197">
    <property type="entry name" value="DUF998"/>
    <property type="match status" value="1"/>
</dbReference>
<gene>
    <name evidence="2" type="ORF">GCM10022236_05330</name>
</gene>
<evidence type="ECO:0000313" key="3">
    <source>
        <dbReference type="Proteomes" id="UP001501490"/>
    </source>
</evidence>
<dbReference type="RefSeq" id="WP_344801533.1">
    <property type="nucleotide sequence ID" value="NZ_BAABAB010000005.1"/>
</dbReference>
<feature type="transmembrane region" description="Helical" evidence="1">
    <location>
        <begin position="106"/>
        <end position="125"/>
    </location>
</feature>
<dbReference type="InterPro" id="IPR009339">
    <property type="entry name" value="DUF998"/>
</dbReference>
<sequence>MLEAARQPDRRATWGGVLLIVGTVQYAVAQLVAAAAWSTPYSLSRNYISDLGVTVCGTVNLPHGGTEQVCSPWHAVMNASFILSGILLVTAMILLWSYWPPGPAARIGVVLLIVAGLGKVLTGLYPENTQLSLHLLGALNIPLGELGILLLGIALIRHHGTAAAAGVGVAGVVLSGIGLAASVLSSAAQTAGPALLLGLGAGTMERLAGYPANLWLLLAGVLVLTDRATERADADAPASASLQRR</sequence>
<organism evidence="2 3">
    <name type="scientific">Microlunatus ginsengisoli</name>
    <dbReference type="NCBI Taxonomy" id="363863"/>
    <lineage>
        <taxon>Bacteria</taxon>
        <taxon>Bacillati</taxon>
        <taxon>Actinomycetota</taxon>
        <taxon>Actinomycetes</taxon>
        <taxon>Propionibacteriales</taxon>
        <taxon>Propionibacteriaceae</taxon>
        <taxon>Microlunatus</taxon>
    </lineage>
</organism>
<feature type="transmembrane region" description="Helical" evidence="1">
    <location>
        <begin position="207"/>
        <end position="225"/>
    </location>
</feature>
<accession>A0ABP6ZFX8</accession>
<feature type="transmembrane region" description="Helical" evidence="1">
    <location>
        <begin position="131"/>
        <end position="156"/>
    </location>
</feature>
<feature type="transmembrane region" description="Helical" evidence="1">
    <location>
        <begin position="163"/>
        <end position="187"/>
    </location>
</feature>
<comment type="caution">
    <text evidence="2">The sequence shown here is derived from an EMBL/GenBank/DDBJ whole genome shotgun (WGS) entry which is preliminary data.</text>
</comment>
<evidence type="ECO:0008006" key="4">
    <source>
        <dbReference type="Google" id="ProtNLM"/>
    </source>
</evidence>
<reference evidence="3" key="1">
    <citation type="journal article" date="2019" name="Int. J. Syst. Evol. Microbiol.">
        <title>The Global Catalogue of Microorganisms (GCM) 10K type strain sequencing project: providing services to taxonomists for standard genome sequencing and annotation.</title>
        <authorList>
            <consortium name="The Broad Institute Genomics Platform"/>
            <consortium name="The Broad Institute Genome Sequencing Center for Infectious Disease"/>
            <person name="Wu L."/>
            <person name="Ma J."/>
        </authorList>
    </citation>
    <scope>NUCLEOTIDE SEQUENCE [LARGE SCALE GENOMIC DNA]</scope>
    <source>
        <strain evidence="3">JCM 16929</strain>
    </source>
</reference>
<keyword evidence="1" id="KW-1133">Transmembrane helix</keyword>